<feature type="transmembrane region" description="Helical" evidence="2">
    <location>
        <begin position="6"/>
        <end position="24"/>
    </location>
</feature>
<keyword evidence="2" id="KW-1133">Transmembrane helix</keyword>
<dbReference type="Proteomes" id="UP000265643">
    <property type="component" value="Unassembled WGS sequence"/>
</dbReference>
<accession>A0A391PHQ1</accession>
<evidence type="ECO:0000313" key="3">
    <source>
        <dbReference type="EMBL" id="GCA66082.1"/>
    </source>
</evidence>
<comment type="caution">
    <text evidence="3">The sequence shown here is derived from an EMBL/GenBank/DDBJ whole genome shotgun (WGS) entry which is preliminary data.</text>
</comment>
<dbReference type="AlphaFoldDB" id="A0A391PHQ1"/>
<keyword evidence="2" id="KW-0812">Transmembrane</keyword>
<keyword evidence="4" id="KW-1185">Reference proteome</keyword>
<dbReference type="InterPro" id="IPR019277">
    <property type="entry name" value="DUF2304"/>
</dbReference>
<evidence type="ECO:0000313" key="4">
    <source>
        <dbReference type="Proteomes" id="UP000265643"/>
    </source>
</evidence>
<dbReference type="RefSeq" id="WP_119297471.1">
    <property type="nucleotide sequence ID" value="NZ_BHGK01000001.1"/>
</dbReference>
<keyword evidence="2" id="KW-0472">Membrane</keyword>
<dbReference type="Pfam" id="PF10066">
    <property type="entry name" value="DUF2304"/>
    <property type="match status" value="1"/>
</dbReference>
<protein>
    <recommendedName>
        <fullName evidence="5">DUF2304 domain-containing protein</fullName>
    </recommendedName>
</protein>
<reference evidence="4" key="1">
    <citation type="submission" date="2018-09" db="EMBL/GenBank/DDBJ databases">
        <title>Draft Genome Sequence of Mediterraneibacter sp. KCTC 15684.</title>
        <authorList>
            <person name="Kim J.S."/>
            <person name="Han K.I."/>
            <person name="Suh M.K."/>
            <person name="Lee K.C."/>
            <person name="Eom M.K."/>
            <person name="Lee J.H."/>
            <person name="Park S.H."/>
            <person name="Kang S.W."/>
            <person name="Park J.E."/>
            <person name="Oh B.S."/>
            <person name="Yu S.Y."/>
            <person name="Choi S.H."/>
            <person name="Lee D.H."/>
            <person name="Yoon H."/>
            <person name="Kim B."/>
            <person name="Yang S.J."/>
            <person name="Lee J.S."/>
        </authorList>
    </citation>
    <scope>NUCLEOTIDE SEQUENCE [LARGE SCALE GENOMIC DNA]</scope>
    <source>
        <strain evidence="4">KCTC 15684</strain>
    </source>
</reference>
<evidence type="ECO:0000256" key="2">
    <source>
        <dbReference type="SAM" id="Phobius"/>
    </source>
</evidence>
<sequence length="119" mass="13467">MNIKIQIVVAVIIIFALSWIINMVKQRKLELRYALAWLGVGVGIFILNCFPMLITRLAHLVGVASPTNMLFFCGFLFALTIIFILTVAVSRMSIRIKNLAQQVAFLEKKVRDREDAGEE</sequence>
<evidence type="ECO:0000256" key="1">
    <source>
        <dbReference type="SAM" id="Coils"/>
    </source>
</evidence>
<feature type="transmembrane region" description="Helical" evidence="2">
    <location>
        <begin position="69"/>
        <end position="89"/>
    </location>
</feature>
<keyword evidence="1" id="KW-0175">Coiled coil</keyword>
<gene>
    <name evidence="3" type="ORF">KGMB01110_05180</name>
</gene>
<evidence type="ECO:0008006" key="5">
    <source>
        <dbReference type="Google" id="ProtNLM"/>
    </source>
</evidence>
<proteinExistence type="predicted"/>
<name>A0A391PHQ1_9FIRM</name>
<dbReference type="EMBL" id="BHGK01000001">
    <property type="protein sequence ID" value="GCA66082.1"/>
    <property type="molecule type" value="Genomic_DNA"/>
</dbReference>
<feature type="coiled-coil region" evidence="1">
    <location>
        <begin position="89"/>
        <end position="116"/>
    </location>
</feature>
<feature type="transmembrane region" description="Helical" evidence="2">
    <location>
        <begin position="36"/>
        <end position="57"/>
    </location>
</feature>
<organism evidence="3 4">
    <name type="scientific">Mediterraneibacter butyricigenes</name>
    <dbReference type="NCBI Taxonomy" id="2316025"/>
    <lineage>
        <taxon>Bacteria</taxon>
        <taxon>Bacillati</taxon>
        <taxon>Bacillota</taxon>
        <taxon>Clostridia</taxon>
        <taxon>Lachnospirales</taxon>
        <taxon>Lachnospiraceae</taxon>
        <taxon>Mediterraneibacter</taxon>
    </lineage>
</organism>